<dbReference type="InterPro" id="IPR013563">
    <property type="entry name" value="Oligopep_ABC_C"/>
</dbReference>
<keyword evidence="7" id="KW-0472">Membrane</keyword>
<dbReference type="Gene3D" id="3.40.50.300">
    <property type="entry name" value="P-loop containing nucleotide triphosphate hydrolases"/>
    <property type="match status" value="1"/>
</dbReference>
<sequence>MPAAFNYDALVALLSIRDLCIRFGPAQGAGHRPAVDHLNLTIAPGEALGLVGESGSGKSVTSLAILRLLDGAAGVSGSIRFDGQDLLELAPDAMRRLRGREIAMIFQEPMTALNPVMPVGEQIAEGIRAHHPRMNRKEVRETVLAAMDAVALPDAARRYKDYPHQFSGGQRQRILIAMAIANRPRLLIADEPTTALDVTVQAQILDLLASLREQFGLAMLFISHDLAVVSQVADRVAVMRHGVLLEEASRREIFEHPLHPYTRGLIGAVPTMETPRDEPLATLAQGIAESGEWREARPGHWVRQ</sequence>
<evidence type="ECO:0000256" key="1">
    <source>
        <dbReference type="ARBA" id="ARBA00004417"/>
    </source>
</evidence>
<keyword evidence="6 9" id="KW-0067">ATP-binding</keyword>
<evidence type="ECO:0000256" key="2">
    <source>
        <dbReference type="ARBA" id="ARBA00005417"/>
    </source>
</evidence>
<dbReference type="eggNOG" id="COG0444">
    <property type="taxonomic scope" value="Bacteria"/>
</dbReference>
<dbReference type="FunCoup" id="C1F194">
    <property type="interactions" value="230"/>
</dbReference>
<dbReference type="GO" id="GO:0005886">
    <property type="term" value="C:plasma membrane"/>
    <property type="evidence" value="ECO:0007669"/>
    <property type="project" value="UniProtKB-SubCell"/>
</dbReference>
<dbReference type="InterPro" id="IPR003439">
    <property type="entry name" value="ABC_transporter-like_ATP-bd"/>
</dbReference>
<dbReference type="GO" id="GO:0005524">
    <property type="term" value="F:ATP binding"/>
    <property type="evidence" value="ECO:0007669"/>
    <property type="project" value="UniProtKB-KW"/>
</dbReference>
<dbReference type="PROSITE" id="PS00211">
    <property type="entry name" value="ABC_TRANSPORTER_1"/>
    <property type="match status" value="1"/>
</dbReference>
<dbReference type="SUPFAM" id="SSF52540">
    <property type="entry name" value="P-loop containing nucleoside triphosphate hydrolases"/>
    <property type="match status" value="1"/>
</dbReference>
<dbReference type="InterPro" id="IPR050388">
    <property type="entry name" value="ABC_Ni/Peptide_Import"/>
</dbReference>
<dbReference type="HOGENOM" id="CLU_000604_1_23_0"/>
<organism evidence="9 10">
    <name type="scientific">Acidobacterium capsulatum (strain ATCC 51196 / DSM 11244 / BCRC 80197 / JCM 7670 / NBRC 15755 / NCIMB 13165 / 161)</name>
    <dbReference type="NCBI Taxonomy" id="240015"/>
    <lineage>
        <taxon>Bacteria</taxon>
        <taxon>Pseudomonadati</taxon>
        <taxon>Acidobacteriota</taxon>
        <taxon>Terriglobia</taxon>
        <taxon>Terriglobales</taxon>
        <taxon>Acidobacteriaceae</taxon>
        <taxon>Acidobacterium</taxon>
    </lineage>
</organism>
<dbReference type="InParanoid" id="C1F194"/>
<dbReference type="CDD" id="cd03257">
    <property type="entry name" value="ABC_NikE_OppD_transporters"/>
    <property type="match status" value="1"/>
</dbReference>
<dbReference type="InterPro" id="IPR017871">
    <property type="entry name" value="ABC_transporter-like_CS"/>
</dbReference>
<evidence type="ECO:0000256" key="4">
    <source>
        <dbReference type="ARBA" id="ARBA00022475"/>
    </source>
</evidence>
<dbReference type="Pfam" id="PF08352">
    <property type="entry name" value="oligo_HPY"/>
    <property type="match status" value="1"/>
</dbReference>
<dbReference type="RefSeq" id="WP_015897484.1">
    <property type="nucleotide sequence ID" value="NC_012483.1"/>
</dbReference>
<keyword evidence="4" id="KW-1003">Cell membrane</keyword>
<dbReference type="STRING" id="240015.ACP_2398"/>
<comment type="subcellular location">
    <subcellularLocation>
        <location evidence="1">Cell inner membrane</location>
        <topology evidence="1">Peripheral membrane protein</topology>
    </subcellularLocation>
</comment>
<evidence type="ECO:0000313" key="9">
    <source>
        <dbReference type="EMBL" id="ACO33125.1"/>
    </source>
</evidence>
<gene>
    <name evidence="9" type="ordered locus">ACP_2398</name>
</gene>
<dbReference type="InterPro" id="IPR027417">
    <property type="entry name" value="P-loop_NTPase"/>
</dbReference>
<evidence type="ECO:0000256" key="7">
    <source>
        <dbReference type="ARBA" id="ARBA00023136"/>
    </source>
</evidence>
<evidence type="ECO:0000313" key="10">
    <source>
        <dbReference type="Proteomes" id="UP000002207"/>
    </source>
</evidence>
<dbReference type="AlphaFoldDB" id="C1F194"/>
<dbReference type="FunFam" id="3.40.50.300:FF:000016">
    <property type="entry name" value="Oligopeptide ABC transporter ATP-binding component"/>
    <property type="match status" value="1"/>
</dbReference>
<evidence type="ECO:0000256" key="5">
    <source>
        <dbReference type="ARBA" id="ARBA00022741"/>
    </source>
</evidence>
<proteinExistence type="inferred from homology"/>
<protein>
    <submittedName>
        <fullName evidence="9">Oligopeptide ABC transporter, peptide/opine/nickel uptake transporter (PepT) family, ATP-binding protein</fullName>
    </submittedName>
</protein>
<dbReference type="PROSITE" id="PS50893">
    <property type="entry name" value="ABC_TRANSPORTER_2"/>
    <property type="match status" value="1"/>
</dbReference>
<comment type="similarity">
    <text evidence="2">Belongs to the ABC transporter superfamily.</text>
</comment>
<dbReference type="InterPro" id="IPR003593">
    <property type="entry name" value="AAA+_ATPase"/>
</dbReference>
<evidence type="ECO:0000259" key="8">
    <source>
        <dbReference type="PROSITE" id="PS50893"/>
    </source>
</evidence>
<accession>C1F194</accession>
<dbReference type="EMBL" id="CP001472">
    <property type="protein sequence ID" value="ACO33125.1"/>
    <property type="molecule type" value="Genomic_DNA"/>
</dbReference>
<keyword evidence="5" id="KW-0547">Nucleotide-binding</keyword>
<dbReference type="SMART" id="SM00382">
    <property type="entry name" value="AAA"/>
    <property type="match status" value="1"/>
</dbReference>
<keyword evidence="3" id="KW-0813">Transport</keyword>
<dbReference type="PANTHER" id="PTHR43297">
    <property type="entry name" value="OLIGOPEPTIDE TRANSPORT ATP-BINDING PROTEIN APPD"/>
    <property type="match status" value="1"/>
</dbReference>
<dbReference type="GO" id="GO:0016887">
    <property type="term" value="F:ATP hydrolysis activity"/>
    <property type="evidence" value="ECO:0007669"/>
    <property type="project" value="InterPro"/>
</dbReference>
<dbReference type="GO" id="GO:0015833">
    <property type="term" value="P:peptide transport"/>
    <property type="evidence" value="ECO:0007669"/>
    <property type="project" value="InterPro"/>
</dbReference>
<feature type="domain" description="ABC transporter" evidence="8">
    <location>
        <begin position="14"/>
        <end position="266"/>
    </location>
</feature>
<dbReference type="PANTHER" id="PTHR43297:SF2">
    <property type="entry name" value="DIPEPTIDE TRANSPORT ATP-BINDING PROTEIN DPPD"/>
    <property type="match status" value="1"/>
</dbReference>
<evidence type="ECO:0000256" key="6">
    <source>
        <dbReference type="ARBA" id="ARBA00022840"/>
    </source>
</evidence>
<dbReference type="Pfam" id="PF00005">
    <property type="entry name" value="ABC_tran"/>
    <property type="match status" value="1"/>
</dbReference>
<evidence type="ECO:0000256" key="3">
    <source>
        <dbReference type="ARBA" id="ARBA00022448"/>
    </source>
</evidence>
<name>C1F194_ACIC5</name>
<reference evidence="9 10" key="1">
    <citation type="journal article" date="2009" name="Appl. Environ. Microbiol.">
        <title>Three genomes from the phylum Acidobacteria provide insight into the lifestyles of these microorganisms in soils.</title>
        <authorList>
            <person name="Ward N.L."/>
            <person name="Challacombe J.F."/>
            <person name="Janssen P.H."/>
            <person name="Henrissat B."/>
            <person name="Coutinho P.M."/>
            <person name="Wu M."/>
            <person name="Xie G."/>
            <person name="Haft D.H."/>
            <person name="Sait M."/>
            <person name="Badger J."/>
            <person name="Barabote R.D."/>
            <person name="Bradley B."/>
            <person name="Brettin T.S."/>
            <person name="Brinkac L.M."/>
            <person name="Bruce D."/>
            <person name="Creasy T."/>
            <person name="Daugherty S.C."/>
            <person name="Davidsen T.M."/>
            <person name="DeBoy R.T."/>
            <person name="Detter J.C."/>
            <person name="Dodson R.J."/>
            <person name="Durkin A.S."/>
            <person name="Ganapathy A."/>
            <person name="Gwinn-Giglio M."/>
            <person name="Han C.S."/>
            <person name="Khouri H."/>
            <person name="Kiss H."/>
            <person name="Kothari S.P."/>
            <person name="Madupu R."/>
            <person name="Nelson K.E."/>
            <person name="Nelson W.C."/>
            <person name="Paulsen I."/>
            <person name="Penn K."/>
            <person name="Ren Q."/>
            <person name="Rosovitz M.J."/>
            <person name="Selengut J.D."/>
            <person name="Shrivastava S."/>
            <person name="Sullivan S.A."/>
            <person name="Tapia R."/>
            <person name="Thompson L.S."/>
            <person name="Watkins K.L."/>
            <person name="Yang Q."/>
            <person name="Yu C."/>
            <person name="Zafar N."/>
            <person name="Zhou L."/>
            <person name="Kuske C.R."/>
        </authorList>
    </citation>
    <scope>NUCLEOTIDE SEQUENCE [LARGE SCALE GENOMIC DNA]</scope>
    <source>
        <strain evidence="10">ATCC 51196 / DSM 11244 / BCRC 80197 / JCM 7670 / NBRC 15755 / NCIMB 13165 / 161</strain>
    </source>
</reference>
<dbReference type="KEGG" id="aca:ACP_2398"/>
<dbReference type="Proteomes" id="UP000002207">
    <property type="component" value="Chromosome"/>
</dbReference>
<keyword evidence="10" id="KW-1185">Reference proteome</keyword>